<keyword evidence="6" id="KW-1185">Reference proteome</keyword>
<dbReference type="OrthoDB" id="413885at2759"/>
<keyword evidence="3" id="KW-0285">Flavoprotein</keyword>
<dbReference type="Gene3D" id="3.50.50.60">
    <property type="entry name" value="FAD/NAD(P)-binding domain"/>
    <property type="match status" value="1"/>
</dbReference>
<proteinExistence type="inferred from homology"/>
<dbReference type="AlphaFoldDB" id="A0A8K0RCY8"/>
<evidence type="ECO:0000256" key="1">
    <source>
        <dbReference type="ARBA" id="ARBA00010790"/>
    </source>
</evidence>
<dbReference type="InterPro" id="IPR053208">
    <property type="entry name" value="GMC_Oxidoreductase_CD"/>
</dbReference>
<dbReference type="InterPro" id="IPR012132">
    <property type="entry name" value="GMC_OxRdtase"/>
</dbReference>
<dbReference type="PANTHER" id="PTHR47190">
    <property type="entry name" value="DEHYDROGENASE, PUTATIVE-RELATED"/>
    <property type="match status" value="1"/>
</dbReference>
<dbReference type="SUPFAM" id="SSF51905">
    <property type="entry name" value="FAD/NAD(P)-binding domain"/>
    <property type="match status" value="1"/>
</dbReference>
<dbReference type="SUPFAM" id="SSF54373">
    <property type="entry name" value="FAD-linked reductases, C-terminal domain"/>
    <property type="match status" value="1"/>
</dbReference>
<evidence type="ECO:0000256" key="2">
    <source>
        <dbReference type="PIRSR" id="PIRSR000137-2"/>
    </source>
</evidence>
<dbReference type="GO" id="GO:0016614">
    <property type="term" value="F:oxidoreductase activity, acting on CH-OH group of donors"/>
    <property type="evidence" value="ECO:0007669"/>
    <property type="project" value="InterPro"/>
</dbReference>
<feature type="binding site" evidence="2">
    <location>
        <position position="238"/>
    </location>
    <ligand>
        <name>FAD</name>
        <dbReference type="ChEBI" id="CHEBI:57692"/>
    </ligand>
</feature>
<comment type="cofactor">
    <cofactor evidence="2">
        <name>FAD</name>
        <dbReference type="ChEBI" id="CHEBI:57692"/>
    </cofactor>
</comment>
<dbReference type="PANTHER" id="PTHR47190:SF2">
    <property type="entry name" value="CELLOBIOSE DEHYDROGENASE (AFU_ORTHOLOGUE AFUA_2G17620)"/>
    <property type="match status" value="1"/>
</dbReference>
<dbReference type="GO" id="GO:0050660">
    <property type="term" value="F:flavin adenine dinucleotide binding"/>
    <property type="evidence" value="ECO:0007669"/>
    <property type="project" value="InterPro"/>
</dbReference>
<dbReference type="PIRSF" id="PIRSF000137">
    <property type="entry name" value="Alcohol_oxidase"/>
    <property type="match status" value="1"/>
</dbReference>
<protein>
    <submittedName>
        <fullName evidence="5">Cellobiose dehydrogenase</fullName>
    </submittedName>
</protein>
<dbReference type="EMBL" id="JAGMVJ010000002">
    <property type="protein sequence ID" value="KAH7093264.1"/>
    <property type="molecule type" value="Genomic_DNA"/>
</dbReference>
<dbReference type="Proteomes" id="UP000813461">
    <property type="component" value="Unassembled WGS sequence"/>
</dbReference>
<dbReference type="PROSITE" id="PS00623">
    <property type="entry name" value="GMC_OXRED_1"/>
    <property type="match status" value="1"/>
</dbReference>
<dbReference type="Pfam" id="PF13450">
    <property type="entry name" value="NAD_binding_8"/>
    <property type="match status" value="1"/>
</dbReference>
<evidence type="ECO:0000313" key="6">
    <source>
        <dbReference type="Proteomes" id="UP000813461"/>
    </source>
</evidence>
<evidence type="ECO:0000256" key="3">
    <source>
        <dbReference type="RuleBase" id="RU003968"/>
    </source>
</evidence>
<evidence type="ECO:0000313" key="5">
    <source>
        <dbReference type="EMBL" id="KAH7093264.1"/>
    </source>
</evidence>
<dbReference type="Pfam" id="PF00732">
    <property type="entry name" value="GMC_oxred_N"/>
    <property type="match status" value="1"/>
</dbReference>
<dbReference type="InterPro" id="IPR007867">
    <property type="entry name" value="GMC_OxRtase_C"/>
</dbReference>
<evidence type="ECO:0000259" key="4">
    <source>
        <dbReference type="PROSITE" id="PS00623"/>
    </source>
</evidence>
<reference evidence="5" key="1">
    <citation type="journal article" date="2021" name="Nat. Commun.">
        <title>Genetic determinants of endophytism in the Arabidopsis root mycobiome.</title>
        <authorList>
            <person name="Mesny F."/>
            <person name="Miyauchi S."/>
            <person name="Thiergart T."/>
            <person name="Pickel B."/>
            <person name="Atanasova L."/>
            <person name="Karlsson M."/>
            <person name="Huettel B."/>
            <person name="Barry K.W."/>
            <person name="Haridas S."/>
            <person name="Chen C."/>
            <person name="Bauer D."/>
            <person name="Andreopoulos W."/>
            <person name="Pangilinan J."/>
            <person name="LaButti K."/>
            <person name="Riley R."/>
            <person name="Lipzen A."/>
            <person name="Clum A."/>
            <person name="Drula E."/>
            <person name="Henrissat B."/>
            <person name="Kohler A."/>
            <person name="Grigoriev I.V."/>
            <person name="Martin F.M."/>
            <person name="Hacquard S."/>
        </authorList>
    </citation>
    <scope>NUCLEOTIDE SEQUENCE</scope>
    <source>
        <strain evidence="5">MPI-SDFR-AT-0120</strain>
    </source>
</reference>
<organism evidence="5 6">
    <name type="scientific">Paraphoma chrysanthemicola</name>
    <dbReference type="NCBI Taxonomy" id="798071"/>
    <lineage>
        <taxon>Eukaryota</taxon>
        <taxon>Fungi</taxon>
        <taxon>Dikarya</taxon>
        <taxon>Ascomycota</taxon>
        <taxon>Pezizomycotina</taxon>
        <taxon>Dothideomycetes</taxon>
        <taxon>Pleosporomycetidae</taxon>
        <taxon>Pleosporales</taxon>
        <taxon>Pleosporineae</taxon>
        <taxon>Phaeosphaeriaceae</taxon>
        <taxon>Paraphoma</taxon>
    </lineage>
</organism>
<dbReference type="InterPro" id="IPR000172">
    <property type="entry name" value="GMC_OxRdtase_N"/>
</dbReference>
<keyword evidence="2 3" id="KW-0274">FAD</keyword>
<accession>A0A8K0RCY8</accession>
<dbReference type="Gene3D" id="3.30.410.10">
    <property type="entry name" value="Cholesterol Oxidase, domain 2"/>
    <property type="match status" value="1"/>
</dbReference>
<sequence length="572" mass="62023">MKYSLLFAPLILAAPSPLEKTWDYIIVGSGASGIPLADRLSETGKSVLLLERGWASSGRWGGTWKPSWLQGTNLTRFDVPGLAQLVWEPTFDNTGIWCDDTPSPAGCLLGGGTAINAGQFYLPVPNDFDWNQPPGFKYKDMTSAIRRTRERLPWTDTPSKNGKSYLTNGTKIVLDAFTTKSAPNSFRFITANEDTDRDQTTSHTEFFFQNGEKGGPMATYLVTASKRKNFQLQLNTIVNRVVRKGDTATGVEVQSTGPDGFTGTIKVTPGSGRVILSAGVFNTFKILVRSGIGPSEEVQRLANASTEAAKLPPKKDWLNLPAGRNLDDGPNFYLGVRVPNVEAYPWQSLWNSTADNPDIKLYLEQRSGPLAELQASIGPVSWDTVTGKDGRKRVIQWDAGSGRNAMLPDDGGYLVFALNLNLGHTSRGRLSLDPTSLKTQTAVSPYFNDAGGNDFDAVLTSSAALLSLINATILQTNPGSFVFYPPPDVTLEQYLRAQPPPSSNHWVGTARMGAKCKDEGTVVDTSTVVCGMKNLHVVDASILNGNPSANPQATFIVMAERAAEVIRALGRW</sequence>
<name>A0A8K0RCY8_9PLEO</name>
<feature type="binding site" evidence="2">
    <location>
        <begin position="551"/>
        <end position="552"/>
    </location>
    <ligand>
        <name>FAD</name>
        <dbReference type="ChEBI" id="CHEBI:57692"/>
    </ligand>
</feature>
<feature type="domain" description="Glucose-methanol-choline oxidoreductase N-terminal" evidence="4">
    <location>
        <begin position="106"/>
        <end position="129"/>
    </location>
</feature>
<comment type="caution">
    <text evidence="5">The sequence shown here is derived from an EMBL/GenBank/DDBJ whole genome shotgun (WGS) entry which is preliminary data.</text>
</comment>
<dbReference type="InterPro" id="IPR036188">
    <property type="entry name" value="FAD/NAD-bd_sf"/>
</dbReference>
<dbReference type="Pfam" id="PF05199">
    <property type="entry name" value="GMC_oxred_C"/>
    <property type="match status" value="1"/>
</dbReference>
<comment type="similarity">
    <text evidence="1 3">Belongs to the GMC oxidoreductase family.</text>
</comment>
<gene>
    <name evidence="5" type="ORF">FB567DRAFT_487523</name>
</gene>